<keyword evidence="1" id="KW-1133">Transmembrane helix</keyword>
<keyword evidence="1" id="KW-0472">Membrane</keyword>
<evidence type="ECO:0000313" key="2">
    <source>
        <dbReference type="EMBL" id="MDP9973251.1"/>
    </source>
</evidence>
<feature type="transmembrane region" description="Helical" evidence="1">
    <location>
        <begin position="47"/>
        <end position="66"/>
    </location>
</feature>
<evidence type="ECO:0000313" key="3">
    <source>
        <dbReference type="Proteomes" id="UP001224845"/>
    </source>
</evidence>
<comment type="caution">
    <text evidence="2">The sequence shown here is derived from an EMBL/GenBank/DDBJ whole genome shotgun (WGS) entry which is preliminary data.</text>
</comment>
<reference evidence="2" key="1">
    <citation type="submission" date="2023-07" db="EMBL/GenBank/DDBJ databases">
        <title>Sorghum-associated microbial communities from plants grown in Nebraska, USA.</title>
        <authorList>
            <person name="Schachtman D."/>
        </authorList>
    </citation>
    <scope>NUCLEOTIDE SEQUENCE</scope>
    <source>
        <strain evidence="2">DS3315</strain>
    </source>
</reference>
<accession>A0AAW8EMZ1</accession>
<sequence>MRVGGCLQGRAARRGRGYPGHENCQTRPGPKRCTIEVLRWRKNLMRMLRKIVGGAISLAGAVVLVARHL</sequence>
<evidence type="ECO:0000256" key="1">
    <source>
        <dbReference type="SAM" id="Phobius"/>
    </source>
</evidence>
<organism evidence="2 3">
    <name type="scientific">Variovorax paradoxus</name>
    <dbReference type="NCBI Taxonomy" id="34073"/>
    <lineage>
        <taxon>Bacteria</taxon>
        <taxon>Pseudomonadati</taxon>
        <taxon>Pseudomonadota</taxon>
        <taxon>Betaproteobacteria</taxon>
        <taxon>Burkholderiales</taxon>
        <taxon>Comamonadaceae</taxon>
        <taxon>Variovorax</taxon>
    </lineage>
</organism>
<keyword evidence="1" id="KW-0812">Transmembrane</keyword>
<dbReference type="EMBL" id="JAUSRV010000011">
    <property type="protein sequence ID" value="MDP9973251.1"/>
    <property type="molecule type" value="Genomic_DNA"/>
</dbReference>
<proteinExistence type="predicted"/>
<dbReference type="AlphaFoldDB" id="A0AAW8EMZ1"/>
<dbReference type="Proteomes" id="UP001224845">
    <property type="component" value="Unassembled WGS sequence"/>
</dbReference>
<protein>
    <submittedName>
        <fullName evidence="2">Uncharacterized protein</fullName>
    </submittedName>
</protein>
<name>A0AAW8EMZ1_VARPD</name>
<gene>
    <name evidence="2" type="ORF">J2W39_004498</name>
</gene>